<evidence type="ECO:0000256" key="1">
    <source>
        <dbReference type="SAM" id="Phobius"/>
    </source>
</evidence>
<dbReference type="Proteomes" id="UP001150266">
    <property type="component" value="Unassembled WGS sequence"/>
</dbReference>
<keyword evidence="1" id="KW-0812">Transmembrane</keyword>
<reference evidence="2" key="1">
    <citation type="submission" date="2022-08" db="EMBL/GenBank/DDBJ databases">
        <title>A Global Phylogenomic Analysis of the Shiitake Genus Lentinula.</title>
        <authorList>
            <consortium name="DOE Joint Genome Institute"/>
            <person name="Sierra-Patev S."/>
            <person name="Min B."/>
            <person name="Naranjo-Ortiz M."/>
            <person name="Looney B."/>
            <person name="Konkel Z."/>
            <person name="Slot J.C."/>
            <person name="Sakamoto Y."/>
            <person name="Steenwyk J.L."/>
            <person name="Rokas A."/>
            <person name="Carro J."/>
            <person name="Camarero S."/>
            <person name="Ferreira P."/>
            <person name="Molpeceres G."/>
            <person name="Ruiz-Duenas F.J."/>
            <person name="Serrano A."/>
            <person name="Henrissat B."/>
            <person name="Drula E."/>
            <person name="Hughes K.W."/>
            <person name="Mata J.L."/>
            <person name="Ishikawa N.K."/>
            <person name="Vargas-Isla R."/>
            <person name="Ushijima S."/>
            <person name="Smith C.A."/>
            <person name="Ahrendt S."/>
            <person name="Andreopoulos W."/>
            <person name="He G."/>
            <person name="Labutti K."/>
            <person name="Lipzen A."/>
            <person name="Ng V."/>
            <person name="Riley R."/>
            <person name="Sandor L."/>
            <person name="Barry K."/>
            <person name="Martinez A.T."/>
            <person name="Xiao Y."/>
            <person name="Gibbons J.G."/>
            <person name="Terashima K."/>
            <person name="Grigoriev I.V."/>
            <person name="Hibbett D.S."/>
        </authorList>
    </citation>
    <scope>NUCLEOTIDE SEQUENCE</scope>
    <source>
        <strain evidence="2">JLM2183</strain>
    </source>
</reference>
<protein>
    <submittedName>
        <fullName evidence="2">Uncharacterized protein</fullName>
    </submittedName>
</protein>
<comment type="caution">
    <text evidence="2">The sequence shown here is derived from an EMBL/GenBank/DDBJ whole genome shotgun (WGS) entry which is preliminary data.</text>
</comment>
<accession>A0A9W9AUN6</accession>
<feature type="transmembrane region" description="Helical" evidence="1">
    <location>
        <begin position="66"/>
        <end position="94"/>
    </location>
</feature>
<proteinExistence type="predicted"/>
<organism evidence="2 3">
    <name type="scientific">Lentinula aciculospora</name>
    <dbReference type="NCBI Taxonomy" id="153920"/>
    <lineage>
        <taxon>Eukaryota</taxon>
        <taxon>Fungi</taxon>
        <taxon>Dikarya</taxon>
        <taxon>Basidiomycota</taxon>
        <taxon>Agaricomycotina</taxon>
        <taxon>Agaricomycetes</taxon>
        <taxon>Agaricomycetidae</taxon>
        <taxon>Agaricales</taxon>
        <taxon>Marasmiineae</taxon>
        <taxon>Omphalotaceae</taxon>
        <taxon>Lentinula</taxon>
    </lineage>
</organism>
<keyword evidence="3" id="KW-1185">Reference proteome</keyword>
<gene>
    <name evidence="2" type="ORF">J3R30DRAFT_165632</name>
</gene>
<name>A0A9W9AUN6_9AGAR</name>
<evidence type="ECO:0000313" key="3">
    <source>
        <dbReference type="Proteomes" id="UP001150266"/>
    </source>
</evidence>
<evidence type="ECO:0000313" key="2">
    <source>
        <dbReference type="EMBL" id="KAJ4490995.1"/>
    </source>
</evidence>
<keyword evidence="1" id="KW-1133">Transmembrane helix</keyword>
<keyword evidence="1" id="KW-0472">Membrane</keyword>
<dbReference type="EMBL" id="JAOTPV010000001">
    <property type="protein sequence ID" value="KAJ4490995.1"/>
    <property type="molecule type" value="Genomic_DNA"/>
</dbReference>
<sequence>MCNTTHSHVDRIAFNVLIISGCSPNSFCVQTSAFIQAQSLIMVRESMINIGTTKGLSGFLELTYGVFYSAFVSISSVPLLVTTVVIYLDLFSVFRATERTERMLTSEFGGPM</sequence>
<dbReference type="AlphaFoldDB" id="A0A9W9AUN6"/>